<organism evidence="3 4">
    <name type="scientific">Photobacterium atrarenae</name>
    <dbReference type="NCBI Taxonomy" id="865757"/>
    <lineage>
        <taxon>Bacteria</taxon>
        <taxon>Pseudomonadati</taxon>
        <taxon>Pseudomonadota</taxon>
        <taxon>Gammaproteobacteria</taxon>
        <taxon>Vibrionales</taxon>
        <taxon>Vibrionaceae</taxon>
        <taxon>Photobacterium</taxon>
    </lineage>
</organism>
<keyword evidence="1" id="KW-0547">Nucleotide-binding</keyword>
<keyword evidence="1" id="KW-0067">ATP-binding</keyword>
<evidence type="ECO:0000256" key="1">
    <source>
        <dbReference type="PROSITE-ProRule" id="PRU00409"/>
    </source>
</evidence>
<feature type="domain" description="ATP-grasp" evidence="2">
    <location>
        <begin position="145"/>
        <end position="347"/>
    </location>
</feature>
<name>A0ABY5GCV3_9GAMM</name>
<dbReference type="PROSITE" id="PS50975">
    <property type="entry name" value="ATP_GRASP"/>
    <property type="match status" value="1"/>
</dbReference>
<dbReference type="SUPFAM" id="SSF56059">
    <property type="entry name" value="Glutathione synthetase ATP-binding domain-like"/>
    <property type="match status" value="1"/>
</dbReference>
<reference evidence="3" key="1">
    <citation type="submission" date="2022-07" db="EMBL/GenBank/DDBJ databases">
        <title>Genome sequencing of Photobacterium atrarenae GJH2-4.</title>
        <authorList>
            <person name="Park S.-J."/>
        </authorList>
    </citation>
    <scope>NUCLEOTIDE SEQUENCE</scope>
    <source>
        <strain evidence="3">GJH2-4</strain>
    </source>
</reference>
<protein>
    <recommendedName>
        <fullName evidence="2">ATP-grasp domain-containing protein</fullName>
    </recommendedName>
</protein>
<dbReference type="RefSeq" id="WP_255388149.1">
    <property type="nucleotide sequence ID" value="NZ_CP101508.1"/>
</dbReference>
<dbReference type="InterPro" id="IPR011761">
    <property type="entry name" value="ATP-grasp"/>
</dbReference>
<keyword evidence="4" id="KW-1185">Reference proteome</keyword>
<dbReference type="Proteomes" id="UP001057998">
    <property type="component" value="Chromosome 1"/>
</dbReference>
<proteinExistence type="predicted"/>
<dbReference type="EMBL" id="CP101508">
    <property type="protein sequence ID" value="UTV26939.1"/>
    <property type="molecule type" value="Genomic_DNA"/>
</dbReference>
<sequence length="421" mass="46086">MSIEIRWACFEAEALWQDPTLVTLPSFVAAQADSQLSCLDEVQVARTAAEQVFTVIAPDQALVGYHASLGLASSRTSAFDNPEDWLAAGMPHWAEAAAVLCHGLPHQGRQRPFACVPAAYQCTASSAHLPSFDAVVKVNDKRYAVEVCRQLNIPQLGEIVSTRSSLLALNAHALPMILKEPFGVSGKGSLVVRHPAIWERVREHLLCQVAAGRQVGLIAEPFVEKEVDFSSQWQITRGGDITLLGLSEITNDNLKFSGVKAMGDGLFQRIRAHGYPELLRPLLARLYQDGYWGPVCVDSMLLTSGEIVPVVEINARESMGGIAQDWFARLAVGGEVRFQQVSVKYSQPLDIRQLLDELARRGCLVTGEHQYGYVPLNSRCVQLPGETPRIGRLYLLQVEPEDDAQQAQLAAALADQGARLL</sequence>
<evidence type="ECO:0000259" key="2">
    <source>
        <dbReference type="PROSITE" id="PS50975"/>
    </source>
</evidence>
<evidence type="ECO:0000313" key="3">
    <source>
        <dbReference type="EMBL" id="UTV26939.1"/>
    </source>
</evidence>
<gene>
    <name evidence="3" type="ORF">NNL38_11340</name>
</gene>
<accession>A0ABY5GCV3</accession>
<evidence type="ECO:0000313" key="4">
    <source>
        <dbReference type="Proteomes" id="UP001057998"/>
    </source>
</evidence>